<feature type="compositionally biased region" description="Basic and acidic residues" evidence="1">
    <location>
        <begin position="50"/>
        <end position="62"/>
    </location>
</feature>
<organism evidence="2 3">
    <name type="scientific">Tulasnella calospora MUT 4182</name>
    <dbReference type="NCBI Taxonomy" id="1051891"/>
    <lineage>
        <taxon>Eukaryota</taxon>
        <taxon>Fungi</taxon>
        <taxon>Dikarya</taxon>
        <taxon>Basidiomycota</taxon>
        <taxon>Agaricomycotina</taxon>
        <taxon>Agaricomycetes</taxon>
        <taxon>Cantharellales</taxon>
        <taxon>Tulasnellaceae</taxon>
        <taxon>Tulasnella</taxon>
    </lineage>
</organism>
<evidence type="ECO:0000313" key="3">
    <source>
        <dbReference type="Proteomes" id="UP000054248"/>
    </source>
</evidence>
<reference evidence="3" key="2">
    <citation type="submission" date="2015-01" db="EMBL/GenBank/DDBJ databases">
        <title>Evolutionary Origins and Diversification of the Mycorrhizal Mutualists.</title>
        <authorList>
            <consortium name="DOE Joint Genome Institute"/>
            <consortium name="Mycorrhizal Genomics Consortium"/>
            <person name="Kohler A."/>
            <person name="Kuo A."/>
            <person name="Nagy L.G."/>
            <person name="Floudas D."/>
            <person name="Copeland A."/>
            <person name="Barry K.W."/>
            <person name="Cichocki N."/>
            <person name="Veneault-Fourrey C."/>
            <person name="LaButti K."/>
            <person name="Lindquist E.A."/>
            <person name="Lipzen A."/>
            <person name="Lundell T."/>
            <person name="Morin E."/>
            <person name="Murat C."/>
            <person name="Riley R."/>
            <person name="Ohm R."/>
            <person name="Sun H."/>
            <person name="Tunlid A."/>
            <person name="Henrissat B."/>
            <person name="Grigoriev I.V."/>
            <person name="Hibbett D.S."/>
            <person name="Martin F."/>
        </authorList>
    </citation>
    <scope>NUCLEOTIDE SEQUENCE [LARGE SCALE GENOMIC DNA]</scope>
    <source>
        <strain evidence="3">MUT 4182</strain>
    </source>
</reference>
<name>A0A0C3QC30_9AGAM</name>
<protein>
    <submittedName>
        <fullName evidence="2">Uncharacterized protein</fullName>
    </submittedName>
</protein>
<reference evidence="2 3" key="1">
    <citation type="submission" date="2014-04" db="EMBL/GenBank/DDBJ databases">
        <authorList>
            <consortium name="DOE Joint Genome Institute"/>
            <person name="Kuo A."/>
            <person name="Girlanda M."/>
            <person name="Perotto S."/>
            <person name="Kohler A."/>
            <person name="Nagy L.G."/>
            <person name="Floudas D."/>
            <person name="Copeland A."/>
            <person name="Barry K.W."/>
            <person name="Cichocki N."/>
            <person name="Veneault-Fourrey C."/>
            <person name="LaButti K."/>
            <person name="Lindquist E.A."/>
            <person name="Lipzen A."/>
            <person name="Lundell T."/>
            <person name="Morin E."/>
            <person name="Murat C."/>
            <person name="Sun H."/>
            <person name="Tunlid A."/>
            <person name="Henrissat B."/>
            <person name="Grigoriev I.V."/>
            <person name="Hibbett D.S."/>
            <person name="Martin F."/>
            <person name="Nordberg H.P."/>
            <person name="Cantor M.N."/>
            <person name="Hua S.X."/>
        </authorList>
    </citation>
    <scope>NUCLEOTIDE SEQUENCE [LARGE SCALE GENOMIC DNA]</scope>
    <source>
        <strain evidence="2 3">MUT 4182</strain>
    </source>
</reference>
<dbReference type="Proteomes" id="UP000054248">
    <property type="component" value="Unassembled WGS sequence"/>
</dbReference>
<gene>
    <name evidence="2" type="ORF">M407DRAFT_22673</name>
</gene>
<feature type="non-terminal residue" evidence="2">
    <location>
        <position position="70"/>
    </location>
</feature>
<accession>A0A0C3QC30</accession>
<dbReference type="AlphaFoldDB" id="A0A0C3QC30"/>
<feature type="compositionally biased region" description="Low complexity" evidence="1">
    <location>
        <begin position="1"/>
        <end position="32"/>
    </location>
</feature>
<dbReference type="HOGENOM" id="CLU_2764975_0_0_1"/>
<dbReference type="EMBL" id="KN822998">
    <property type="protein sequence ID" value="KIO28195.1"/>
    <property type="molecule type" value="Genomic_DNA"/>
</dbReference>
<feature type="region of interest" description="Disordered" evidence="1">
    <location>
        <begin position="1"/>
        <end position="70"/>
    </location>
</feature>
<evidence type="ECO:0000313" key="2">
    <source>
        <dbReference type="EMBL" id="KIO28195.1"/>
    </source>
</evidence>
<evidence type="ECO:0000256" key="1">
    <source>
        <dbReference type="SAM" id="MobiDB-lite"/>
    </source>
</evidence>
<keyword evidence="3" id="KW-1185">Reference proteome</keyword>
<proteinExistence type="predicted"/>
<sequence>MQNHPLAAPAPIPGGAKNAATIPSSSSSTASTGYPPQSAAEQRQRQSHRPLGDGDRRDHSPDYHPYNDGP</sequence>